<feature type="domain" description="Bifunctional inhibitor/plant lipid transfer protein/seed storage helical" evidence="4">
    <location>
        <begin position="28"/>
        <end position="93"/>
    </location>
</feature>
<proteinExistence type="predicted"/>
<reference evidence="5 6" key="1">
    <citation type="journal article" date="2012" name="Nat. Biotechnol.">
        <title>Draft genome sequence of pigeonpea (Cajanus cajan), an orphan legume crop of resource-poor farmers.</title>
        <authorList>
            <person name="Varshney R.K."/>
            <person name="Chen W."/>
            <person name="Li Y."/>
            <person name="Bharti A.K."/>
            <person name="Saxena R.K."/>
            <person name="Schlueter J.A."/>
            <person name="Donoghue M.T."/>
            <person name="Azam S."/>
            <person name="Fan G."/>
            <person name="Whaley A.M."/>
            <person name="Farmer A.D."/>
            <person name="Sheridan J."/>
            <person name="Iwata A."/>
            <person name="Tuteja R."/>
            <person name="Penmetsa R.V."/>
            <person name="Wu W."/>
            <person name="Upadhyaya H.D."/>
            <person name="Yang S.P."/>
            <person name="Shah T."/>
            <person name="Saxena K.B."/>
            <person name="Michael T."/>
            <person name="McCombie W.R."/>
            <person name="Yang B."/>
            <person name="Zhang G."/>
            <person name="Yang H."/>
            <person name="Wang J."/>
            <person name="Spillane C."/>
            <person name="Cook D.R."/>
            <person name="May G.D."/>
            <person name="Xu X."/>
            <person name="Jackson S.A."/>
        </authorList>
    </citation>
    <scope>NUCLEOTIDE SEQUENCE [LARGE SCALE GENOMIC DNA]</scope>
    <source>
        <strain evidence="6">cv. Asha</strain>
    </source>
</reference>
<organism evidence="5 6">
    <name type="scientific">Cajanus cajan</name>
    <name type="common">Pigeon pea</name>
    <name type="synonym">Cajanus indicus</name>
    <dbReference type="NCBI Taxonomy" id="3821"/>
    <lineage>
        <taxon>Eukaryota</taxon>
        <taxon>Viridiplantae</taxon>
        <taxon>Streptophyta</taxon>
        <taxon>Embryophyta</taxon>
        <taxon>Tracheophyta</taxon>
        <taxon>Spermatophyta</taxon>
        <taxon>Magnoliopsida</taxon>
        <taxon>eudicotyledons</taxon>
        <taxon>Gunneridae</taxon>
        <taxon>Pentapetalae</taxon>
        <taxon>rosids</taxon>
        <taxon>fabids</taxon>
        <taxon>Fabales</taxon>
        <taxon>Fabaceae</taxon>
        <taxon>Papilionoideae</taxon>
        <taxon>50 kb inversion clade</taxon>
        <taxon>NPAAA clade</taxon>
        <taxon>indigoferoid/millettioid clade</taxon>
        <taxon>Phaseoleae</taxon>
        <taxon>Cajanus</taxon>
    </lineage>
</organism>
<dbReference type="Gramene" id="C.cajan_19078.t">
    <property type="protein sequence ID" value="C.cajan_19078.t.cds1"/>
    <property type="gene ID" value="C.cajan_19078"/>
</dbReference>
<feature type="signal peptide" evidence="3">
    <location>
        <begin position="1"/>
        <end position="25"/>
    </location>
</feature>
<dbReference type="SUPFAM" id="SSF47699">
    <property type="entry name" value="Bifunctional inhibitor/lipid-transfer protein/seed storage 2S albumin"/>
    <property type="match status" value="1"/>
</dbReference>
<keyword evidence="1" id="KW-0813">Transport</keyword>
<keyword evidence="3" id="KW-0732">Signal</keyword>
<keyword evidence="6" id="KW-1185">Reference proteome</keyword>
<dbReference type="Pfam" id="PF14368">
    <property type="entry name" value="LTP_2"/>
    <property type="match status" value="1"/>
</dbReference>
<dbReference type="OMA" id="EAVNCTP"/>
<dbReference type="Proteomes" id="UP000075243">
    <property type="component" value="Chromosome 7"/>
</dbReference>
<name>A0A151TDA0_CAJCA</name>
<dbReference type="InterPro" id="IPR036312">
    <property type="entry name" value="Bifun_inhib/LTP/seed_sf"/>
</dbReference>
<dbReference type="CDD" id="cd01959">
    <property type="entry name" value="nsLTP2"/>
    <property type="match status" value="1"/>
</dbReference>
<feature type="chain" id="PRO_5007589020" evidence="3">
    <location>
        <begin position="26"/>
        <end position="93"/>
    </location>
</feature>
<keyword evidence="2" id="KW-0446">Lipid-binding</keyword>
<evidence type="ECO:0000313" key="6">
    <source>
        <dbReference type="Proteomes" id="UP000075243"/>
    </source>
</evidence>
<dbReference type="GO" id="GO:0006869">
    <property type="term" value="P:lipid transport"/>
    <property type="evidence" value="ECO:0007669"/>
    <property type="project" value="InterPro"/>
</dbReference>
<dbReference type="PANTHER" id="PTHR33214:SF44">
    <property type="entry name" value="NON-SPECIFIC LIPID TRANSFER PROTEIN GPI-ANCHORED 33"/>
    <property type="match status" value="1"/>
</dbReference>
<sequence length="93" mass="9524">MMKCGVAIVMVVALVLVEVGPMAEAVNCTPTELSSCLAAISSNAPPSTTCCQKLKQQKPCLCGYLKNPSFKAYVSSPGAKRVASACGVAIPSC</sequence>
<dbReference type="GO" id="GO:0008289">
    <property type="term" value="F:lipid binding"/>
    <property type="evidence" value="ECO:0007669"/>
    <property type="project" value="UniProtKB-KW"/>
</dbReference>
<dbReference type="AlphaFoldDB" id="A0A151TDA0"/>
<evidence type="ECO:0000256" key="1">
    <source>
        <dbReference type="ARBA" id="ARBA00022448"/>
    </source>
</evidence>
<evidence type="ECO:0000256" key="2">
    <source>
        <dbReference type="ARBA" id="ARBA00023121"/>
    </source>
</evidence>
<dbReference type="SMART" id="SM00499">
    <property type="entry name" value="AAI"/>
    <property type="match status" value="1"/>
</dbReference>
<dbReference type="InterPro" id="IPR033872">
    <property type="entry name" value="nsLTP2"/>
</dbReference>
<dbReference type="EMBL" id="CM003609">
    <property type="protein sequence ID" value="KYP65017.1"/>
    <property type="molecule type" value="Genomic_DNA"/>
</dbReference>
<accession>A0A151TDA0</accession>
<dbReference type="PANTHER" id="PTHR33214">
    <property type="entry name" value="BIFUNCTIONAL INHIBITOR/LIPID-TRANSFER PROTEIN/SEED STORAGE 2S ALBUMIN SUPERFAMILY PROTEIN"/>
    <property type="match status" value="1"/>
</dbReference>
<evidence type="ECO:0000256" key="3">
    <source>
        <dbReference type="SAM" id="SignalP"/>
    </source>
</evidence>
<dbReference type="InterPro" id="IPR016140">
    <property type="entry name" value="Bifunc_inhib/LTP/seed_store"/>
</dbReference>
<gene>
    <name evidence="5" type="ORF">KK1_019631</name>
</gene>
<evidence type="ECO:0000313" key="5">
    <source>
        <dbReference type="EMBL" id="KYP65017.1"/>
    </source>
</evidence>
<dbReference type="OrthoDB" id="665742at2759"/>
<protein>
    <submittedName>
        <fullName evidence="5">Non-specific lipid-transfer protein AKCS9</fullName>
    </submittedName>
</protein>
<evidence type="ECO:0000259" key="4">
    <source>
        <dbReference type="SMART" id="SM00499"/>
    </source>
</evidence>
<dbReference type="Gene3D" id="1.10.110.10">
    <property type="entry name" value="Plant lipid-transfer and hydrophobic proteins"/>
    <property type="match status" value="1"/>
</dbReference>
<dbReference type="STRING" id="3821.A0A151TDA0"/>